<reference evidence="1" key="1">
    <citation type="submission" date="2020-08" db="EMBL/GenBank/DDBJ databases">
        <title>Multicomponent nature underlies the extraordinary mechanical properties of spider dragline silk.</title>
        <authorList>
            <person name="Kono N."/>
            <person name="Nakamura H."/>
            <person name="Mori M."/>
            <person name="Yoshida Y."/>
            <person name="Ohtoshi R."/>
            <person name="Malay A.D."/>
            <person name="Moran D.A.P."/>
            <person name="Tomita M."/>
            <person name="Numata K."/>
            <person name="Arakawa K."/>
        </authorList>
    </citation>
    <scope>NUCLEOTIDE SEQUENCE</scope>
</reference>
<comment type="caution">
    <text evidence="1">The sequence shown here is derived from an EMBL/GenBank/DDBJ whole genome shotgun (WGS) entry which is preliminary data.</text>
</comment>
<name>A0A8X6PPG2_NEPPI</name>
<keyword evidence="2" id="KW-1185">Reference proteome</keyword>
<evidence type="ECO:0000313" key="2">
    <source>
        <dbReference type="Proteomes" id="UP000887013"/>
    </source>
</evidence>
<organism evidence="1 2">
    <name type="scientific">Nephila pilipes</name>
    <name type="common">Giant wood spider</name>
    <name type="synonym">Nephila maculata</name>
    <dbReference type="NCBI Taxonomy" id="299642"/>
    <lineage>
        <taxon>Eukaryota</taxon>
        <taxon>Metazoa</taxon>
        <taxon>Ecdysozoa</taxon>
        <taxon>Arthropoda</taxon>
        <taxon>Chelicerata</taxon>
        <taxon>Arachnida</taxon>
        <taxon>Araneae</taxon>
        <taxon>Araneomorphae</taxon>
        <taxon>Entelegynae</taxon>
        <taxon>Araneoidea</taxon>
        <taxon>Nephilidae</taxon>
        <taxon>Nephila</taxon>
    </lineage>
</organism>
<evidence type="ECO:0000313" key="1">
    <source>
        <dbReference type="EMBL" id="GFT75133.1"/>
    </source>
</evidence>
<dbReference type="OrthoDB" id="6433154at2759"/>
<sequence>MSCFASEKRKIVLGTTVVYISDRSGHFQKGRAILDSGSMCCCITSNFADLLGLKKLKVNIPISGISGCAVNIKKKINTLIANEDRSFSAGLDFLIVPKITDLLPVTKLDISNLEIPANIKLADPFFFEPGKIDLLIGA</sequence>
<accession>A0A8X6PPG2</accession>
<dbReference type="EMBL" id="BMAW01117421">
    <property type="protein sequence ID" value="GFT75133.1"/>
    <property type="molecule type" value="Genomic_DNA"/>
</dbReference>
<protein>
    <submittedName>
        <fullName evidence="1">Integrase catalytic domain-containing protein</fullName>
    </submittedName>
</protein>
<dbReference type="Proteomes" id="UP000887013">
    <property type="component" value="Unassembled WGS sequence"/>
</dbReference>
<gene>
    <name evidence="1" type="primary">AVEN_196186_1</name>
    <name evidence="1" type="ORF">NPIL_628051</name>
</gene>
<dbReference type="AlphaFoldDB" id="A0A8X6PPG2"/>
<proteinExistence type="predicted"/>